<evidence type="ECO:0000256" key="5">
    <source>
        <dbReference type="ARBA" id="ARBA00022989"/>
    </source>
</evidence>
<feature type="transmembrane region" description="Helical" evidence="8">
    <location>
        <begin position="358"/>
        <end position="378"/>
    </location>
</feature>
<evidence type="ECO:0000256" key="4">
    <source>
        <dbReference type="ARBA" id="ARBA00022692"/>
    </source>
</evidence>
<dbReference type="EMBL" id="NAEP01000023">
    <property type="protein sequence ID" value="PDQ35964.1"/>
    <property type="molecule type" value="Genomic_DNA"/>
</dbReference>
<evidence type="ECO:0000256" key="2">
    <source>
        <dbReference type="ARBA" id="ARBA00008974"/>
    </source>
</evidence>
<organism evidence="9 10">
    <name type="scientific">Candidatus Lumbricidiphila eiseniae</name>
    <dbReference type="NCBI Taxonomy" id="1969409"/>
    <lineage>
        <taxon>Bacteria</taxon>
        <taxon>Bacillati</taxon>
        <taxon>Actinomycetota</taxon>
        <taxon>Actinomycetes</taxon>
        <taxon>Micrococcales</taxon>
        <taxon>Microbacteriaceae</taxon>
        <taxon>Candidatus Lumbricidiphila</taxon>
    </lineage>
</organism>
<evidence type="ECO:0000256" key="1">
    <source>
        <dbReference type="ARBA" id="ARBA00004141"/>
    </source>
</evidence>
<dbReference type="PIRSF" id="PIRSF002744">
    <property type="entry name" value="Pur-cyt_permease"/>
    <property type="match status" value="1"/>
</dbReference>
<feature type="transmembrane region" description="Helical" evidence="8">
    <location>
        <begin position="113"/>
        <end position="138"/>
    </location>
</feature>
<dbReference type="PANTHER" id="PTHR31806:SF1">
    <property type="entry name" value="PURINE-CYTOSINE PERMEASE FCY2-RELATED"/>
    <property type="match status" value="1"/>
</dbReference>
<keyword evidence="6 7" id="KW-0472">Membrane</keyword>
<reference evidence="10" key="1">
    <citation type="submission" date="2017-03" db="EMBL/GenBank/DDBJ databases">
        <authorList>
            <person name="Lund M.B."/>
        </authorList>
    </citation>
    <scope>NUCLEOTIDE SEQUENCE [LARGE SCALE GENOMIC DNA]</scope>
</reference>
<evidence type="ECO:0000256" key="3">
    <source>
        <dbReference type="ARBA" id="ARBA00022448"/>
    </source>
</evidence>
<accession>A0A2A6FSW9</accession>
<feature type="transmembrane region" description="Helical" evidence="8">
    <location>
        <begin position="406"/>
        <end position="428"/>
    </location>
</feature>
<dbReference type="Pfam" id="PF02133">
    <property type="entry name" value="Transp_cyt_pur"/>
    <property type="match status" value="1"/>
</dbReference>
<feature type="transmembrane region" description="Helical" evidence="8">
    <location>
        <begin position="332"/>
        <end position="352"/>
    </location>
</feature>
<feature type="transmembrane region" description="Helical" evidence="8">
    <location>
        <begin position="246"/>
        <end position="271"/>
    </location>
</feature>
<evidence type="ECO:0000256" key="6">
    <source>
        <dbReference type="ARBA" id="ARBA00023136"/>
    </source>
</evidence>
<dbReference type="InterPro" id="IPR001248">
    <property type="entry name" value="Pur-cyt_permease"/>
</dbReference>
<proteinExistence type="inferred from homology"/>
<feature type="transmembrane region" description="Helical" evidence="8">
    <location>
        <begin position="33"/>
        <end position="55"/>
    </location>
</feature>
<keyword evidence="3 7" id="KW-0813">Transport</keyword>
<dbReference type="GO" id="GO:0022857">
    <property type="term" value="F:transmembrane transporter activity"/>
    <property type="evidence" value="ECO:0007669"/>
    <property type="project" value="InterPro"/>
</dbReference>
<feature type="transmembrane region" description="Helical" evidence="8">
    <location>
        <begin position="61"/>
        <end position="81"/>
    </location>
</feature>
<evidence type="ECO:0000313" key="10">
    <source>
        <dbReference type="Proteomes" id="UP000219994"/>
    </source>
</evidence>
<feature type="transmembrane region" description="Helical" evidence="8">
    <location>
        <begin position="448"/>
        <end position="465"/>
    </location>
</feature>
<sequence length="519" mass="53850">MSSEARDRVGVIETRGIEPVPDRERRGKPIGLFWMWFGANMGVLGITLGAALVTFTGLNVVQALVVAVIGAGGSFLLVGLLSTAGKLGGAPGLTLSRAVFGVRGNWAPTLVSWLGFVGWETVMCTTAAFALLAVLGAVGVAANAVVTVVCVLVVVLIAAFIGLFGHATIMWIQKWLTWFFGVLTFIVVAFLAVTVNWSAVFNQPPGSWAAVMGGAGFIAAGTGLGWLSAGADYARYLPRQVRSSAVVIASVLGAAIPLVVLISMGSLMAVGDSTLASASDPVSAIGASLPTWMLVPYLLTAVFGLIAAADLSMYSSGLNLITGGIRVPRTTAVAVDAVLITIGALYITVIAQDFYGPFTTFLTLLAVPLSAWGGVFLVDMIGRKWYDPTGLIDTTRGSHYWYRGGVNWSGLGAWGVAIVLGVLCTRAQAGEVVWFAGPFSGSWVGQNSLGWLIAGLSGAIFYPVLRTITGQQTRFETPADRVADTVIAADVDNQATGGSVAVPLSTGIPGSEATEVQRG</sequence>
<name>A0A2A6FSW9_9MICO</name>
<protein>
    <submittedName>
        <fullName evidence="9">Allantoin permease</fullName>
    </submittedName>
</protein>
<comment type="caution">
    <text evidence="9">The sequence shown here is derived from an EMBL/GenBank/DDBJ whole genome shotgun (WGS) entry which is preliminary data.</text>
</comment>
<dbReference type="GO" id="GO:0005886">
    <property type="term" value="C:plasma membrane"/>
    <property type="evidence" value="ECO:0007669"/>
    <property type="project" value="TreeGrafter"/>
</dbReference>
<feature type="transmembrane region" description="Helical" evidence="8">
    <location>
        <begin position="176"/>
        <end position="197"/>
    </location>
</feature>
<gene>
    <name evidence="9" type="ORF">B5766_02120</name>
</gene>
<keyword evidence="4 8" id="KW-0812">Transmembrane</keyword>
<evidence type="ECO:0000256" key="8">
    <source>
        <dbReference type="SAM" id="Phobius"/>
    </source>
</evidence>
<evidence type="ECO:0000313" key="9">
    <source>
        <dbReference type="EMBL" id="PDQ35964.1"/>
    </source>
</evidence>
<dbReference type="Gene3D" id="1.10.4160.10">
    <property type="entry name" value="Hydantoin permease"/>
    <property type="match status" value="1"/>
</dbReference>
<feature type="transmembrane region" description="Helical" evidence="8">
    <location>
        <begin position="291"/>
        <end position="311"/>
    </location>
</feature>
<comment type="similarity">
    <text evidence="2 7">Belongs to the purine-cytosine permease (2.A.39) family.</text>
</comment>
<dbReference type="InterPro" id="IPR026030">
    <property type="entry name" value="Pur-cyt_permease_Fcy2/21/22"/>
</dbReference>
<dbReference type="AlphaFoldDB" id="A0A2A6FSW9"/>
<keyword evidence="5 8" id="KW-1133">Transmembrane helix</keyword>
<feature type="transmembrane region" description="Helical" evidence="8">
    <location>
        <begin position="144"/>
        <end position="164"/>
    </location>
</feature>
<evidence type="ECO:0000256" key="7">
    <source>
        <dbReference type="PIRNR" id="PIRNR002744"/>
    </source>
</evidence>
<comment type="subcellular location">
    <subcellularLocation>
        <location evidence="1">Membrane</location>
        <topology evidence="1">Multi-pass membrane protein</topology>
    </subcellularLocation>
</comment>
<dbReference type="PANTHER" id="PTHR31806">
    <property type="entry name" value="PURINE-CYTOSINE PERMEASE FCY2-RELATED"/>
    <property type="match status" value="1"/>
</dbReference>
<feature type="transmembrane region" description="Helical" evidence="8">
    <location>
        <begin position="209"/>
        <end position="234"/>
    </location>
</feature>
<dbReference type="Proteomes" id="UP000219994">
    <property type="component" value="Unassembled WGS sequence"/>
</dbReference>